<evidence type="ECO:0000256" key="1">
    <source>
        <dbReference type="SAM" id="Phobius"/>
    </source>
</evidence>
<dbReference type="GO" id="GO:0016020">
    <property type="term" value="C:membrane"/>
    <property type="evidence" value="ECO:0007669"/>
    <property type="project" value="InterPro"/>
</dbReference>
<dbReference type="Proteomes" id="UP001206925">
    <property type="component" value="Unassembled WGS sequence"/>
</dbReference>
<dbReference type="GO" id="GO:0008381">
    <property type="term" value="F:mechanosensitive monoatomic ion channel activity"/>
    <property type="evidence" value="ECO:0007669"/>
    <property type="project" value="InterPro"/>
</dbReference>
<proteinExistence type="predicted"/>
<comment type="caution">
    <text evidence="3">The sequence shown here is derived from an EMBL/GenBank/DDBJ whole genome shotgun (WGS) entry which is preliminary data.</text>
</comment>
<dbReference type="Pfam" id="PF25288">
    <property type="entry name" value="PIEZO"/>
    <property type="match status" value="1"/>
</dbReference>
<feature type="transmembrane region" description="Helical" evidence="1">
    <location>
        <begin position="12"/>
        <end position="35"/>
    </location>
</feature>
<dbReference type="EMBL" id="JAMZMK010000056">
    <property type="protein sequence ID" value="KAI7757816.1"/>
    <property type="molecule type" value="Genomic_DNA"/>
</dbReference>
<keyword evidence="1" id="KW-0472">Membrane</keyword>
<dbReference type="PANTHER" id="PTHR13167">
    <property type="entry name" value="PIEZO-TYPE MECHANOSENSITIVE ION CHANNEL COMPONENT"/>
    <property type="match status" value="1"/>
</dbReference>
<dbReference type="GO" id="GO:0071260">
    <property type="term" value="P:cellular response to mechanical stimulus"/>
    <property type="evidence" value="ECO:0007669"/>
    <property type="project" value="TreeGrafter"/>
</dbReference>
<evidence type="ECO:0000313" key="4">
    <source>
        <dbReference type="Proteomes" id="UP001206925"/>
    </source>
</evidence>
<feature type="non-terminal residue" evidence="3">
    <location>
        <position position="238"/>
    </location>
</feature>
<evidence type="ECO:0000313" key="3">
    <source>
        <dbReference type="EMBL" id="KAI7757816.1"/>
    </source>
</evidence>
<protein>
    <recommendedName>
        <fullName evidence="2">Piezo-type mechanosensitive ion channel homolog domain-containing protein</fullName>
    </recommendedName>
</protein>
<accession>A0AAD5DB34</accession>
<reference evidence="3" key="1">
    <citation type="submission" date="2022-06" db="EMBL/GenBank/DDBJ databases">
        <title>Uncovering the hologenomic basis of an extraordinary plant invasion.</title>
        <authorList>
            <person name="Bieker V.C."/>
            <person name="Martin M.D."/>
            <person name="Gilbert T."/>
            <person name="Hodgins K."/>
            <person name="Battlay P."/>
            <person name="Petersen B."/>
            <person name="Wilson J."/>
        </authorList>
    </citation>
    <scope>NUCLEOTIDE SEQUENCE</scope>
    <source>
        <strain evidence="3">AA19_3_7</strain>
        <tissue evidence="3">Leaf</tissue>
    </source>
</reference>
<dbReference type="GO" id="GO:0050982">
    <property type="term" value="P:detection of mechanical stimulus"/>
    <property type="evidence" value="ECO:0007669"/>
    <property type="project" value="TreeGrafter"/>
</dbReference>
<keyword evidence="4" id="KW-1185">Reference proteome</keyword>
<dbReference type="InterPro" id="IPR057611">
    <property type="entry name" value="PIEZO_dom"/>
</dbReference>
<dbReference type="GO" id="GO:0005261">
    <property type="term" value="F:monoatomic cation channel activity"/>
    <property type="evidence" value="ECO:0007669"/>
    <property type="project" value="TreeGrafter"/>
</dbReference>
<dbReference type="AlphaFoldDB" id="A0AAD5DB34"/>
<keyword evidence="1" id="KW-1133">Transmembrane helix</keyword>
<organism evidence="3 4">
    <name type="scientific">Ambrosia artemisiifolia</name>
    <name type="common">Common ragweed</name>
    <dbReference type="NCBI Taxonomy" id="4212"/>
    <lineage>
        <taxon>Eukaryota</taxon>
        <taxon>Viridiplantae</taxon>
        <taxon>Streptophyta</taxon>
        <taxon>Embryophyta</taxon>
        <taxon>Tracheophyta</taxon>
        <taxon>Spermatophyta</taxon>
        <taxon>Magnoliopsida</taxon>
        <taxon>eudicotyledons</taxon>
        <taxon>Gunneridae</taxon>
        <taxon>Pentapetalae</taxon>
        <taxon>asterids</taxon>
        <taxon>campanulids</taxon>
        <taxon>Asterales</taxon>
        <taxon>Asteraceae</taxon>
        <taxon>Asteroideae</taxon>
        <taxon>Heliantheae alliance</taxon>
        <taxon>Heliantheae</taxon>
        <taxon>Ambrosia</taxon>
    </lineage>
</organism>
<dbReference type="InterPro" id="IPR027272">
    <property type="entry name" value="Piezo"/>
</dbReference>
<gene>
    <name evidence="3" type="ORF">M8C21_027175</name>
</gene>
<keyword evidence="1" id="KW-0812">Transmembrane</keyword>
<dbReference type="GO" id="GO:0042391">
    <property type="term" value="P:regulation of membrane potential"/>
    <property type="evidence" value="ECO:0007669"/>
    <property type="project" value="TreeGrafter"/>
</dbReference>
<evidence type="ECO:0000259" key="2">
    <source>
        <dbReference type="Pfam" id="PF25288"/>
    </source>
</evidence>
<feature type="domain" description="Piezo-type mechanosensitive ion channel homolog" evidence="2">
    <location>
        <begin position="68"/>
        <end position="197"/>
    </location>
</feature>
<name>A0AAD5DB34_AMBAR</name>
<dbReference type="PANTHER" id="PTHR13167:SF25">
    <property type="entry name" value="PIEZO-TYPE MECHANOSENSITIVE ION CHANNEL COMPONENT"/>
    <property type="match status" value="1"/>
</dbReference>
<sequence length="238" mass="26441">MEIWEMVGLWHYPIPGFFLLAQFCLGVLVALGNLVNNSVFLYISDEEDHPTSNGDTTQEVTEDTKVLIVATIAWVLRKCSRAIMLVLIFLIAMKPGFIHALYMVYFFLYLLSHDIGNKVRHTLLLLCELHFALLYSLQITLVSQALEKSGSLSLEILSQLGFCGQNSPWDFVEIALLACFCAIHKHGYNLLFSFSAIVQHTPSPPVGFSILKAGLNKSVLLSVYASGNAINSDDNPSQ</sequence>
<feature type="transmembrane region" description="Helical" evidence="1">
    <location>
        <begin position="82"/>
        <end position="111"/>
    </location>
</feature>